<keyword evidence="2" id="KW-0413">Isomerase</keyword>
<organism evidence="2 3">
    <name type="scientific">Arundinibacter roseus</name>
    <dbReference type="NCBI Taxonomy" id="2070510"/>
    <lineage>
        <taxon>Bacteria</taxon>
        <taxon>Pseudomonadati</taxon>
        <taxon>Bacteroidota</taxon>
        <taxon>Cytophagia</taxon>
        <taxon>Cytophagales</taxon>
        <taxon>Spirosomataceae</taxon>
        <taxon>Arundinibacter</taxon>
    </lineage>
</organism>
<dbReference type="Proteomes" id="UP000295706">
    <property type="component" value="Unassembled WGS sequence"/>
</dbReference>
<keyword evidence="3" id="KW-1185">Reference proteome</keyword>
<feature type="domain" description="Xylose isomerase-like TIM barrel" evidence="1">
    <location>
        <begin position="105"/>
        <end position="256"/>
    </location>
</feature>
<gene>
    <name evidence="2" type="ORF">EZE20_22320</name>
</gene>
<dbReference type="Pfam" id="PF01261">
    <property type="entry name" value="AP_endonuc_2"/>
    <property type="match status" value="1"/>
</dbReference>
<dbReference type="InterPro" id="IPR036237">
    <property type="entry name" value="Xyl_isomerase-like_sf"/>
</dbReference>
<reference evidence="2 3" key="1">
    <citation type="submission" date="2019-02" db="EMBL/GenBank/DDBJ databases">
        <title>Arundinibacter roseus gen. nov., sp. nov., a new member of the family Cytophagaceae.</title>
        <authorList>
            <person name="Szuroczki S."/>
            <person name="Khayer B."/>
            <person name="Sproer C."/>
            <person name="Toumi M."/>
            <person name="Szabo A."/>
            <person name="Felfoldi T."/>
            <person name="Schumann P."/>
            <person name="Toth E."/>
        </authorList>
    </citation>
    <scope>NUCLEOTIDE SEQUENCE [LARGE SCALE GENOMIC DNA]</scope>
    <source>
        <strain evidence="2 3">DMA-k-7a</strain>
    </source>
</reference>
<evidence type="ECO:0000259" key="1">
    <source>
        <dbReference type="Pfam" id="PF01261"/>
    </source>
</evidence>
<accession>A0A4R4JXH1</accession>
<evidence type="ECO:0000313" key="3">
    <source>
        <dbReference type="Proteomes" id="UP000295706"/>
    </source>
</evidence>
<dbReference type="OrthoDB" id="256906at2"/>
<dbReference type="RefSeq" id="WP_132121939.1">
    <property type="nucleotide sequence ID" value="NZ_SMJU01000020.1"/>
</dbReference>
<comment type="caution">
    <text evidence="2">The sequence shown here is derived from an EMBL/GenBank/DDBJ whole genome shotgun (WGS) entry which is preliminary data.</text>
</comment>
<dbReference type="InterPro" id="IPR013022">
    <property type="entry name" value="Xyl_isomerase-like_TIM-brl"/>
</dbReference>
<proteinExistence type="predicted"/>
<dbReference type="Gene3D" id="3.20.20.150">
    <property type="entry name" value="Divalent-metal-dependent TIM barrel enzymes"/>
    <property type="match status" value="1"/>
</dbReference>
<dbReference type="GO" id="GO:0016853">
    <property type="term" value="F:isomerase activity"/>
    <property type="evidence" value="ECO:0007669"/>
    <property type="project" value="UniProtKB-KW"/>
</dbReference>
<sequence>MDLGISTYTFPWAVGVPGYLPDTPKSWSDLMTFCTQNQVQRFQIGDNFPLHALSSSVLTEYIRQAEDRTIQLEVGTRRLEKVHLLNYLSIARQARSPFLRVVIDDTDYEPDEESVIEIIGEVLPHFRSENVMLSLENHDRFSSSSLLNIILETDPEWVGICLDTSNSLRAGEGVEQVLHTLLPFILNLHYKDIQIERVGHKMGFMVQGCEPGTGIISLDSLIQTLGKSDRCQSVTLEQWPPFVENLDHTIQQERDWALKGVHFLRHTLNFYSQHI</sequence>
<name>A0A4R4JXH1_9BACT</name>
<dbReference type="InterPro" id="IPR050312">
    <property type="entry name" value="IolE/XylAMocC-like"/>
</dbReference>
<dbReference type="PANTHER" id="PTHR12110:SF52">
    <property type="entry name" value="XYLOSE ISOMERASE"/>
    <property type="match status" value="1"/>
</dbReference>
<dbReference type="AlphaFoldDB" id="A0A4R4JXH1"/>
<protein>
    <submittedName>
        <fullName evidence="2">Sugar phosphate isomerase/epimerase</fullName>
    </submittedName>
</protein>
<dbReference type="PANTHER" id="PTHR12110">
    <property type="entry name" value="HYDROXYPYRUVATE ISOMERASE"/>
    <property type="match status" value="1"/>
</dbReference>
<dbReference type="SUPFAM" id="SSF51658">
    <property type="entry name" value="Xylose isomerase-like"/>
    <property type="match status" value="1"/>
</dbReference>
<dbReference type="EMBL" id="SMJU01000020">
    <property type="protein sequence ID" value="TDB59540.1"/>
    <property type="molecule type" value="Genomic_DNA"/>
</dbReference>
<evidence type="ECO:0000313" key="2">
    <source>
        <dbReference type="EMBL" id="TDB59540.1"/>
    </source>
</evidence>